<gene>
    <name evidence="6" type="ORF">FaHV1S18_067</name>
</gene>
<evidence type="ECO:0000259" key="5">
    <source>
        <dbReference type="Pfam" id="PF00692"/>
    </source>
</evidence>
<proteinExistence type="inferred from homology"/>
<dbReference type="EMBL" id="KJ668231">
    <property type="protein sequence ID" value="AID52757.1"/>
    <property type="molecule type" value="Genomic_DNA"/>
</dbReference>
<dbReference type="OrthoDB" id="13493at10239"/>
<dbReference type="Proteomes" id="UP000146149">
    <property type="component" value="Segment"/>
</dbReference>
<sequence>MSVWKVQYRVEESLYSSETKDWFCTVDDSDYRCLRVTNKCGLTLPHVEDEIGFTKIDTGVRVAVPKGYAVLVAQLRPSKVRRGACEALPCVANGVVDSGYRGSVKIIIYYNALTSVIPRGCMTIRLAIVRLSEIRPDTRMLFYLYDAGHDYECGMEFVHSVRKAAESGAGDAEPQLPPDGSELWKGTGCSALTCLYDCGVRCATHYHTTDENISFVVLGNGAAVLGLKELPQEQDGPTTVSFFSSGEFATLLPFHSTFLEKRDEDAGYDIPSPVSTTLKPMTTTSFVVRQRYICGDGSVIPCVFGRSSMNASGLVVLPSRWRANEWLTIRITNMSDRCIKIDEGQKIAQLLLVSRDAPLWLPRITNMRNQFPAPVDVRLDRENFCQVPRWREAFDFDLEAPASLRCDEGFGSTGK</sequence>
<name>A0A068ER51_9ALPH</name>
<accession>A0A068ER51</accession>
<dbReference type="SUPFAM" id="SSF51283">
    <property type="entry name" value="dUTPase-like"/>
    <property type="match status" value="2"/>
</dbReference>
<evidence type="ECO:0000256" key="4">
    <source>
        <dbReference type="ARBA" id="ARBA00023080"/>
    </source>
</evidence>
<evidence type="ECO:0000313" key="6">
    <source>
        <dbReference type="EMBL" id="AID52757.1"/>
    </source>
</evidence>
<keyword evidence="3" id="KW-0460">Magnesium</keyword>
<reference evidence="6 7" key="1">
    <citation type="journal article" date="2014" name="Virus Res.">
        <title>Molecular characterization of the complete genome of falconid herpesvirus strain S-18.</title>
        <authorList>
            <person name="Spatz S.J."/>
            <person name="Volkening J.D."/>
            <person name="Ross T.A."/>
        </authorList>
    </citation>
    <scope>NUCLEOTIDE SEQUENCE [LARGE SCALE GENOMIC DNA]</scope>
    <source>
        <strain evidence="6">S-18</strain>
    </source>
</reference>
<evidence type="ECO:0000256" key="1">
    <source>
        <dbReference type="ARBA" id="ARBA00022723"/>
    </source>
</evidence>
<dbReference type="RefSeq" id="YP_009046551.1">
    <property type="nucleotide sequence ID" value="NC_024450.1"/>
</dbReference>
<keyword evidence="2" id="KW-0378">Hydrolase</keyword>
<dbReference type="HAMAP" id="MF_04031">
    <property type="entry name" value="HSV_DUT"/>
    <property type="match status" value="1"/>
</dbReference>
<protein>
    <submittedName>
        <fullName evidence="6">Deoxyuridine triphosphatase</fullName>
    </submittedName>
</protein>
<dbReference type="GO" id="GO:0046080">
    <property type="term" value="P:dUTP metabolic process"/>
    <property type="evidence" value="ECO:0007669"/>
    <property type="project" value="InterPro"/>
</dbReference>
<dbReference type="GO" id="GO:0004170">
    <property type="term" value="F:dUTP diphosphatase activity"/>
    <property type="evidence" value="ECO:0007669"/>
    <property type="project" value="InterPro"/>
</dbReference>
<evidence type="ECO:0000256" key="3">
    <source>
        <dbReference type="ARBA" id="ARBA00022842"/>
    </source>
</evidence>
<keyword evidence="4" id="KW-0546">Nucleotide metabolism</keyword>
<evidence type="ECO:0000256" key="2">
    <source>
        <dbReference type="ARBA" id="ARBA00022801"/>
    </source>
</evidence>
<dbReference type="KEGG" id="vg:19738355"/>
<feature type="domain" description="dUTPase-like" evidence="5">
    <location>
        <begin position="259"/>
        <end position="356"/>
    </location>
</feature>
<evidence type="ECO:0000313" key="7">
    <source>
        <dbReference type="Proteomes" id="UP000146149"/>
    </source>
</evidence>
<dbReference type="InterPro" id="IPR036157">
    <property type="entry name" value="dUTPase-like_sf"/>
</dbReference>
<dbReference type="InterPro" id="IPR029054">
    <property type="entry name" value="dUTPase-like"/>
</dbReference>
<dbReference type="GeneID" id="19738355"/>
<organism evidence="6 7">
    <name type="scientific">Falconid herpesvirus 1</name>
    <dbReference type="NCBI Taxonomy" id="1510155"/>
    <lineage>
        <taxon>Viruses</taxon>
        <taxon>Duplodnaviria</taxon>
        <taxon>Heunggongvirae</taxon>
        <taxon>Peploviricota</taxon>
        <taxon>Herviviricetes</taxon>
        <taxon>Herpesvirales</taxon>
        <taxon>Orthoherpesviridae</taxon>
        <taxon>Alphaherpesvirinae</taxon>
        <taxon>Mardivirus</taxon>
        <taxon>Mardivirus columbidalpha1</taxon>
    </lineage>
</organism>
<dbReference type="GO" id="GO:0046872">
    <property type="term" value="F:metal ion binding"/>
    <property type="evidence" value="ECO:0007669"/>
    <property type="project" value="UniProtKB-KW"/>
</dbReference>
<dbReference type="Gene3D" id="2.70.40.10">
    <property type="match status" value="2"/>
</dbReference>
<keyword evidence="1" id="KW-0479">Metal-binding</keyword>
<dbReference type="Pfam" id="PF00692">
    <property type="entry name" value="dUTPase"/>
    <property type="match status" value="1"/>
</dbReference>
<dbReference type="InterPro" id="IPR034745">
    <property type="entry name" value="HSV_DUT"/>
</dbReference>